<dbReference type="CDD" id="cd02846">
    <property type="entry name" value="PAZ_argonaute_like"/>
    <property type="match status" value="1"/>
</dbReference>
<dbReference type="InterPro" id="IPR036085">
    <property type="entry name" value="PAZ_dom_sf"/>
</dbReference>
<feature type="region of interest" description="Disordered" evidence="2">
    <location>
        <begin position="102"/>
        <end position="121"/>
    </location>
</feature>
<feature type="region of interest" description="Disordered" evidence="2">
    <location>
        <begin position="813"/>
        <end position="854"/>
    </location>
</feature>
<name>A0A4T0FDF2_9BASI</name>
<feature type="compositionally biased region" description="Basic and acidic residues" evidence="2">
    <location>
        <begin position="109"/>
        <end position="120"/>
    </location>
</feature>
<feature type="domain" description="Piwi" evidence="4">
    <location>
        <begin position="507"/>
        <end position="811"/>
    </location>
</feature>
<accession>A0A4T0FDF2</accession>
<dbReference type="SMART" id="SM00950">
    <property type="entry name" value="Piwi"/>
    <property type="match status" value="1"/>
</dbReference>
<evidence type="ECO:0000256" key="1">
    <source>
        <dbReference type="RuleBase" id="RU361178"/>
    </source>
</evidence>
<dbReference type="Proteomes" id="UP000310189">
    <property type="component" value="Unassembled WGS sequence"/>
</dbReference>
<dbReference type="PROSITE" id="PS50821">
    <property type="entry name" value="PAZ"/>
    <property type="match status" value="1"/>
</dbReference>
<comment type="similarity">
    <text evidence="1">Belongs to the argonaute family.</text>
</comment>
<dbReference type="SUPFAM" id="SSF101690">
    <property type="entry name" value="PAZ domain"/>
    <property type="match status" value="1"/>
</dbReference>
<gene>
    <name evidence="5" type="ORF">E3P99_03753</name>
</gene>
<dbReference type="Gene3D" id="3.30.420.10">
    <property type="entry name" value="Ribonuclease H-like superfamily/Ribonuclease H"/>
    <property type="match status" value="1"/>
</dbReference>
<dbReference type="Pfam" id="PF02170">
    <property type="entry name" value="PAZ"/>
    <property type="match status" value="1"/>
</dbReference>
<dbReference type="PANTHER" id="PTHR22891">
    <property type="entry name" value="EUKARYOTIC TRANSLATION INITIATION FACTOR 2C"/>
    <property type="match status" value="1"/>
</dbReference>
<dbReference type="SMART" id="SM00949">
    <property type="entry name" value="PAZ"/>
    <property type="match status" value="1"/>
</dbReference>
<dbReference type="InterPro" id="IPR032474">
    <property type="entry name" value="Argonaute_N"/>
</dbReference>
<dbReference type="Pfam" id="PF02171">
    <property type="entry name" value="Piwi"/>
    <property type="match status" value="1"/>
</dbReference>
<dbReference type="SUPFAM" id="SSF53098">
    <property type="entry name" value="Ribonuclease H-like"/>
    <property type="match status" value="1"/>
</dbReference>
<dbReference type="AlphaFoldDB" id="A0A4T0FDF2"/>
<organism evidence="5 6">
    <name type="scientific">Wallemia hederae</name>
    <dbReference type="NCBI Taxonomy" id="1540922"/>
    <lineage>
        <taxon>Eukaryota</taxon>
        <taxon>Fungi</taxon>
        <taxon>Dikarya</taxon>
        <taxon>Basidiomycota</taxon>
        <taxon>Wallemiomycotina</taxon>
        <taxon>Wallemiomycetes</taxon>
        <taxon>Wallemiales</taxon>
        <taxon>Wallemiaceae</taxon>
        <taxon>Wallemia</taxon>
    </lineage>
</organism>
<feature type="domain" description="PAZ" evidence="3">
    <location>
        <begin position="225"/>
        <end position="336"/>
    </location>
</feature>
<reference evidence="5 6" key="1">
    <citation type="submission" date="2019-03" db="EMBL/GenBank/DDBJ databases">
        <title>Sequencing 23 genomes of Wallemia ichthyophaga.</title>
        <authorList>
            <person name="Gostincar C."/>
        </authorList>
    </citation>
    <scope>NUCLEOTIDE SEQUENCE [LARGE SCALE GENOMIC DNA]</scope>
    <source>
        <strain evidence="5 6">EXF-5753</strain>
    </source>
</reference>
<dbReference type="Pfam" id="PF16486">
    <property type="entry name" value="ArgoN"/>
    <property type="match status" value="1"/>
</dbReference>
<keyword evidence="6" id="KW-1185">Reference proteome</keyword>
<dbReference type="Gene3D" id="2.170.260.10">
    <property type="entry name" value="paz domain"/>
    <property type="match status" value="1"/>
</dbReference>
<evidence type="ECO:0000259" key="4">
    <source>
        <dbReference type="PROSITE" id="PS50822"/>
    </source>
</evidence>
<evidence type="ECO:0000313" key="6">
    <source>
        <dbReference type="Proteomes" id="UP000310189"/>
    </source>
</evidence>
<evidence type="ECO:0000259" key="3">
    <source>
        <dbReference type="PROSITE" id="PS50821"/>
    </source>
</evidence>
<dbReference type="InterPro" id="IPR036397">
    <property type="entry name" value="RNaseH_sf"/>
</dbReference>
<dbReference type="InterPro" id="IPR003100">
    <property type="entry name" value="PAZ_dom"/>
</dbReference>
<dbReference type="Gene3D" id="3.40.50.2300">
    <property type="match status" value="1"/>
</dbReference>
<dbReference type="OrthoDB" id="10252740at2759"/>
<dbReference type="GO" id="GO:0003723">
    <property type="term" value="F:RNA binding"/>
    <property type="evidence" value="ECO:0007669"/>
    <property type="project" value="InterPro"/>
</dbReference>
<evidence type="ECO:0000256" key="2">
    <source>
        <dbReference type="SAM" id="MobiDB-lite"/>
    </source>
</evidence>
<dbReference type="EMBL" id="SPNW01000086">
    <property type="protein sequence ID" value="TIA86201.1"/>
    <property type="molecule type" value="Genomic_DNA"/>
</dbReference>
<sequence>MSSSYQTDIVLPPKPPLCTEGDPILVTSNLFPLQRSPRSKSKIFLYDVRIEAAKPKTRTWKENLKVMKYFLEHEVNYGASCAYDGQALLYSSERLPFDRTTTVSFKLPPGDDPHPSDFRRGPIRAIPTRVQLMPVSAISMEHTDNNQINELLSALNTVIRYYATLTYPSNKKVFYPVGGTNMKTDGAAKILRSWFTTTRLSANGIALNVDTSSIKMLDDGNLVRVACGLMNWNSPQRMNIGPNGRMARHEKSLLQRTLKKIKVQTNHNPEKTMSFPIAGISDKNSETYTFQSEGQNWNIASYMQAKYRITLQYPWLPVVSKSKTVFLPMEILDVCPGQIHPNKSLSASQTKDMMDFCKVNPTDRIEEANRAIEALAPGKHVMDEFGYEIGAENIVCTGRQLKIPRLEYSEKKYVLPDNIEGDWERDSFDMQFFKPASIKKWKLIAFGTRDEYGWLDRFIPQVVETCNRKGMVVPHEPEVHFIRDENGRKDEIQTQLRAIWDSSSGVEFLLAVSRFEKSTAYTAFKNFCDVYAGVPSQFFIAKKAQTAKGSYFSNLSLKLNVKAGGINQTLGTAVQYFKEHSICFGIDVTYSSPGTSGSVSLAGIVSNVDQRCSQFIGSEIAMAGRQDVISSKDQLKAVIKRHLRAYYDRNKKQIPKKVLYLRDGVSDSQYKHVLDVELLAIKEAYTDINQQPPKVTFVVGQKRHHVRFAPKRGERHDESGNVPSNTVIDSPEVTRPDQFEFYAFSHSGLLGTSRPCRYVVIHDDFGFNVDSLSKTIFATSHTYQCATRAVSLPTPVYYAQKLADRARLHLSDPNAWTDEPQAAPAGGPGGGPGGYRGGPPRGNPRHAVGRKRNYDDEQVMSLQMTHASVRNTPYFV</sequence>
<feature type="compositionally biased region" description="Gly residues" evidence="2">
    <location>
        <begin position="826"/>
        <end position="840"/>
    </location>
</feature>
<evidence type="ECO:0008006" key="7">
    <source>
        <dbReference type="Google" id="ProtNLM"/>
    </source>
</evidence>
<protein>
    <recommendedName>
        <fullName evidence="7">Piwi domain-containing protein</fullName>
    </recommendedName>
</protein>
<dbReference type="InterPro" id="IPR012337">
    <property type="entry name" value="RNaseH-like_sf"/>
</dbReference>
<evidence type="ECO:0000313" key="5">
    <source>
        <dbReference type="EMBL" id="TIA86201.1"/>
    </source>
</evidence>
<comment type="caution">
    <text evidence="5">The sequence shown here is derived from an EMBL/GenBank/DDBJ whole genome shotgun (WGS) entry which is preliminary data.</text>
</comment>
<dbReference type="InterPro" id="IPR003165">
    <property type="entry name" value="Piwi"/>
</dbReference>
<dbReference type="PROSITE" id="PS50822">
    <property type="entry name" value="PIWI"/>
    <property type="match status" value="1"/>
</dbReference>
<proteinExistence type="inferred from homology"/>